<dbReference type="InParanoid" id="A0A0D0APJ9"/>
<evidence type="ECO:0000313" key="2">
    <source>
        <dbReference type="Proteomes" id="UP000054485"/>
    </source>
</evidence>
<dbReference type="EMBL" id="KN835323">
    <property type="protein sequence ID" value="KIK39909.1"/>
    <property type="molecule type" value="Genomic_DNA"/>
</dbReference>
<reference evidence="2" key="2">
    <citation type="submission" date="2015-01" db="EMBL/GenBank/DDBJ databases">
        <title>Evolutionary Origins and Diversification of the Mycorrhizal Mutualists.</title>
        <authorList>
            <consortium name="DOE Joint Genome Institute"/>
            <consortium name="Mycorrhizal Genomics Consortium"/>
            <person name="Kohler A."/>
            <person name="Kuo A."/>
            <person name="Nagy L.G."/>
            <person name="Floudas D."/>
            <person name="Copeland A."/>
            <person name="Barry K.W."/>
            <person name="Cichocki N."/>
            <person name="Veneault-Fourrey C."/>
            <person name="LaButti K."/>
            <person name="Lindquist E.A."/>
            <person name="Lipzen A."/>
            <person name="Lundell T."/>
            <person name="Morin E."/>
            <person name="Murat C."/>
            <person name="Riley R."/>
            <person name="Ohm R."/>
            <person name="Sun H."/>
            <person name="Tunlid A."/>
            <person name="Henrissat B."/>
            <person name="Grigoriev I.V."/>
            <person name="Hibbett D.S."/>
            <person name="Martin F."/>
        </authorList>
    </citation>
    <scope>NUCLEOTIDE SEQUENCE [LARGE SCALE GENOMIC DNA]</scope>
    <source>
        <strain evidence="2">UH-Slu-Lm8-n1</strain>
    </source>
</reference>
<sequence length="175" mass="20043">MNNTATLIPSDQLIIAAKGHRITAADISHALFYANSRMLAMHLHVDKSFAPALPSYAEAFYTLMKWEMETFVTLFINICFITQLSATIPQLLKDVLSTMTDIWTLHLSANSNKSDDYNIAHIPDYFNNWWRESLGCYRVIDMLPKSSVQDIMDLVAWHFSHLPDYVRTGLLPYIV</sequence>
<evidence type="ECO:0000313" key="1">
    <source>
        <dbReference type="EMBL" id="KIK39909.1"/>
    </source>
</evidence>
<dbReference type="HOGENOM" id="CLU_1533573_0_0_1"/>
<dbReference type="AlphaFoldDB" id="A0A0D0APJ9"/>
<name>A0A0D0APJ9_9AGAM</name>
<proteinExistence type="predicted"/>
<gene>
    <name evidence="1" type="ORF">CY34DRAFT_14069</name>
</gene>
<accession>A0A0D0APJ9</accession>
<organism evidence="1 2">
    <name type="scientific">Suillus luteus UH-Slu-Lm8-n1</name>
    <dbReference type="NCBI Taxonomy" id="930992"/>
    <lineage>
        <taxon>Eukaryota</taxon>
        <taxon>Fungi</taxon>
        <taxon>Dikarya</taxon>
        <taxon>Basidiomycota</taxon>
        <taxon>Agaricomycotina</taxon>
        <taxon>Agaricomycetes</taxon>
        <taxon>Agaricomycetidae</taxon>
        <taxon>Boletales</taxon>
        <taxon>Suillineae</taxon>
        <taxon>Suillaceae</taxon>
        <taxon>Suillus</taxon>
    </lineage>
</organism>
<dbReference type="Proteomes" id="UP000054485">
    <property type="component" value="Unassembled WGS sequence"/>
</dbReference>
<reference evidence="1 2" key="1">
    <citation type="submission" date="2014-04" db="EMBL/GenBank/DDBJ databases">
        <authorList>
            <consortium name="DOE Joint Genome Institute"/>
            <person name="Kuo A."/>
            <person name="Ruytinx J."/>
            <person name="Rineau F."/>
            <person name="Colpaert J."/>
            <person name="Kohler A."/>
            <person name="Nagy L.G."/>
            <person name="Floudas D."/>
            <person name="Copeland A."/>
            <person name="Barry K.W."/>
            <person name="Cichocki N."/>
            <person name="Veneault-Fourrey C."/>
            <person name="LaButti K."/>
            <person name="Lindquist E.A."/>
            <person name="Lipzen A."/>
            <person name="Lundell T."/>
            <person name="Morin E."/>
            <person name="Murat C."/>
            <person name="Sun H."/>
            <person name="Tunlid A."/>
            <person name="Henrissat B."/>
            <person name="Grigoriev I.V."/>
            <person name="Hibbett D.S."/>
            <person name="Martin F."/>
            <person name="Nordberg H.P."/>
            <person name="Cantor M.N."/>
            <person name="Hua S.X."/>
        </authorList>
    </citation>
    <scope>NUCLEOTIDE SEQUENCE [LARGE SCALE GENOMIC DNA]</scope>
    <source>
        <strain evidence="1 2">UH-Slu-Lm8-n1</strain>
    </source>
</reference>
<protein>
    <submittedName>
        <fullName evidence="1">Uncharacterized protein</fullName>
    </submittedName>
</protein>
<dbReference type="OrthoDB" id="2642170at2759"/>
<keyword evidence="2" id="KW-1185">Reference proteome</keyword>